<gene>
    <name evidence="1" type="ORF">BDM02DRAFT_3022599</name>
</gene>
<proteinExistence type="predicted"/>
<name>A0ACB6ZA20_THEGA</name>
<reference evidence="1" key="1">
    <citation type="submission" date="2019-10" db="EMBL/GenBank/DDBJ databases">
        <authorList>
            <consortium name="DOE Joint Genome Institute"/>
            <person name="Kuo A."/>
            <person name="Miyauchi S."/>
            <person name="Kiss E."/>
            <person name="Drula E."/>
            <person name="Kohler A."/>
            <person name="Sanchez-Garcia M."/>
            <person name="Andreopoulos B."/>
            <person name="Barry K.W."/>
            <person name="Bonito G."/>
            <person name="Buee M."/>
            <person name="Carver A."/>
            <person name="Chen C."/>
            <person name="Cichocki N."/>
            <person name="Clum A."/>
            <person name="Culley D."/>
            <person name="Crous P.W."/>
            <person name="Fauchery L."/>
            <person name="Girlanda M."/>
            <person name="Hayes R."/>
            <person name="Keri Z."/>
            <person name="Labutti K."/>
            <person name="Lipzen A."/>
            <person name="Lombard V."/>
            <person name="Magnuson J."/>
            <person name="Maillard F."/>
            <person name="Morin E."/>
            <person name="Murat C."/>
            <person name="Nolan M."/>
            <person name="Ohm R."/>
            <person name="Pangilinan J."/>
            <person name="Pereira M."/>
            <person name="Perotto S."/>
            <person name="Peter M."/>
            <person name="Riley R."/>
            <person name="Sitrit Y."/>
            <person name="Stielow B."/>
            <person name="Szollosi G."/>
            <person name="Zifcakova L."/>
            <person name="Stursova M."/>
            <person name="Spatafora J.W."/>
            <person name="Tedersoo L."/>
            <person name="Vaario L.-M."/>
            <person name="Yamada A."/>
            <person name="Yan M."/>
            <person name="Wang P."/>
            <person name="Xu J."/>
            <person name="Bruns T."/>
            <person name="Baldrian P."/>
            <person name="Vilgalys R."/>
            <person name="Henrissat B."/>
            <person name="Grigoriev I.V."/>
            <person name="Hibbett D."/>
            <person name="Nagy L.G."/>
            <person name="Martin F.M."/>
        </authorList>
    </citation>
    <scope>NUCLEOTIDE SEQUENCE</scope>
    <source>
        <strain evidence="1">P2</strain>
    </source>
</reference>
<reference evidence="1" key="2">
    <citation type="journal article" date="2020" name="Nat. Commun.">
        <title>Large-scale genome sequencing of mycorrhizal fungi provides insights into the early evolution of symbiotic traits.</title>
        <authorList>
            <person name="Miyauchi S."/>
            <person name="Kiss E."/>
            <person name="Kuo A."/>
            <person name="Drula E."/>
            <person name="Kohler A."/>
            <person name="Sanchez-Garcia M."/>
            <person name="Morin E."/>
            <person name="Andreopoulos B."/>
            <person name="Barry K.W."/>
            <person name="Bonito G."/>
            <person name="Buee M."/>
            <person name="Carver A."/>
            <person name="Chen C."/>
            <person name="Cichocki N."/>
            <person name="Clum A."/>
            <person name="Culley D."/>
            <person name="Crous P.W."/>
            <person name="Fauchery L."/>
            <person name="Girlanda M."/>
            <person name="Hayes R.D."/>
            <person name="Keri Z."/>
            <person name="LaButti K."/>
            <person name="Lipzen A."/>
            <person name="Lombard V."/>
            <person name="Magnuson J."/>
            <person name="Maillard F."/>
            <person name="Murat C."/>
            <person name="Nolan M."/>
            <person name="Ohm R.A."/>
            <person name="Pangilinan J."/>
            <person name="Pereira M.F."/>
            <person name="Perotto S."/>
            <person name="Peter M."/>
            <person name="Pfister S."/>
            <person name="Riley R."/>
            <person name="Sitrit Y."/>
            <person name="Stielow J.B."/>
            <person name="Szollosi G."/>
            <person name="Zifcakova L."/>
            <person name="Stursova M."/>
            <person name="Spatafora J.W."/>
            <person name="Tedersoo L."/>
            <person name="Vaario L.M."/>
            <person name="Yamada A."/>
            <person name="Yan M."/>
            <person name="Wang P."/>
            <person name="Xu J."/>
            <person name="Bruns T."/>
            <person name="Baldrian P."/>
            <person name="Vilgalys R."/>
            <person name="Dunand C."/>
            <person name="Henrissat B."/>
            <person name="Grigoriev I.V."/>
            <person name="Hibbett D."/>
            <person name="Nagy L.G."/>
            <person name="Martin F.M."/>
        </authorList>
    </citation>
    <scope>NUCLEOTIDE SEQUENCE</scope>
    <source>
        <strain evidence="1">P2</strain>
    </source>
</reference>
<accession>A0ACB6ZA20</accession>
<comment type="caution">
    <text evidence="1">The sequence shown here is derived from an EMBL/GenBank/DDBJ whole genome shotgun (WGS) entry which is preliminary data.</text>
</comment>
<protein>
    <submittedName>
        <fullName evidence="1">Uncharacterized protein</fullName>
    </submittedName>
</protein>
<evidence type="ECO:0000313" key="1">
    <source>
        <dbReference type="EMBL" id="KAF9646437.1"/>
    </source>
</evidence>
<evidence type="ECO:0000313" key="2">
    <source>
        <dbReference type="Proteomes" id="UP000886501"/>
    </source>
</evidence>
<dbReference type="Proteomes" id="UP000886501">
    <property type="component" value="Unassembled WGS sequence"/>
</dbReference>
<organism evidence="1 2">
    <name type="scientific">Thelephora ganbajun</name>
    <name type="common">Ganba fungus</name>
    <dbReference type="NCBI Taxonomy" id="370292"/>
    <lineage>
        <taxon>Eukaryota</taxon>
        <taxon>Fungi</taxon>
        <taxon>Dikarya</taxon>
        <taxon>Basidiomycota</taxon>
        <taxon>Agaricomycotina</taxon>
        <taxon>Agaricomycetes</taxon>
        <taxon>Thelephorales</taxon>
        <taxon>Thelephoraceae</taxon>
        <taxon>Thelephora</taxon>
    </lineage>
</organism>
<sequence>MESTHRAHGRPLISHNSSDVAAKKDRGSRGRTRDLGTSFMCRGVWQQGFLLRSNVPFFDLRTPSQSYHPVPRAPPLCLPIRWNAPRFCSHLLITSSAASGQSATSGVALCSCRTPYLPQMGSERNNPHRERANDQPTPPSNFRQYSRSVFQTHAASTRQLIVPYRSSHTCGSDPSQESWAEAIGTENTKQRSSNLCGQTLSTELIKPPTDVGLYAEHPEVLQLPNFQRTREMNDAYGFHFFSFGLAVPPLNSRTVSSTFLARASSFKLIQGSQESDWKRPLCQLGRPNPHRSFLDLLPPSL</sequence>
<dbReference type="EMBL" id="MU118058">
    <property type="protein sequence ID" value="KAF9646437.1"/>
    <property type="molecule type" value="Genomic_DNA"/>
</dbReference>
<keyword evidence="2" id="KW-1185">Reference proteome</keyword>